<feature type="transmembrane region" description="Helical" evidence="9">
    <location>
        <begin position="1230"/>
        <end position="1256"/>
    </location>
</feature>
<sequence>MAAPVTTIDVFAPRIDQPKLYPELDSGNALMAQGEAAFYNLIAEQLEPAFGHELPQMEIRCKNLSVVADVSVIERKSRTSHSELPSVYNSIKHMLQKLTASRNVTKRLVLDRVDAVFEPGTITLLLGQPGSGKTSLMKVLSGQFPIENNITLEGDVLYNGRAMNELLPKLPQLVAYVPQTDEHFPTLSVEETLEFAHACCKEEVVAERGKNLLSHGTPEQNEAALRVTESLFKNYPDVILQQLGLQTCRDTIIGNTMKRGVSGGERRRVSIGEMEFGMKYATFMDEISTGLDSAATFDIVSTQRDIAKKLHKTVVMALLQPTPEVFGLFDNVLLLNDGQVMYHGPRDNVLPYFESLGFVCPPDRDVADYLLDLGTDEQYQYEMTKSSSNHASFPIQAPRFPSEFADRFRQSILHQDIDQALDAQWSSERVRDAEQHFDTTSEFRQSFWSGTLTLMRRQMLLAVRNTAFMRARALMIVIMGYIYGSTFANFDPTNAQVALGVLFQTTVFLAMGQASQTPVFIAARDIYYKHRRANFYRTSSFAIACLAALVPLAIVECLVFSCFAYIMCGFVGEVSNFLFFLLCMVLTNLALCAWFFALTAMAPSSDIAKPCSILSMAIYVVFAGFIVPHSRIPDCLAWLYWINPLAWSLRAVAVNQYRSSELDVCEYAGEDYCAKYNMTMGEYSLSLYDIPSGKGWQRAGVVFLLFTIAFFAAVGSCVLEYKRYDVPVDTNVLVWSSDDDEKSSKLDDTSEEQEQSDDQDETTNYVMVTTPRPDSNSRSYMDSQADTVTIDMNREHEGFVPVTLAFVDLWYSVPSPRHKHESIDLLKGVTGYALPGTMTALMGSSGAGKTTLVDVIAGRKTGGTVRGDVLLNGYPATQLAIRRCTGYCEQQDVHSEGATIREALTFSAFLRQDSKVSEQAKLASVEECLDLLDLRAIADKIIRGRSQEQMKRLTIGVELAAQPSVLFLDEPTSGLDAHSAKAIMNGVRKVASSGRTVVCTIHQPSSDVFFLFDSLLLLKCGGEMVFFGDLDNVQPDERMCGHLVDYFEAIPEVPPLPLGQNPATWMLECIGAGVAGAGEKVITDAAADVDFVQHFRDSMEHQVLLADLAEPGVTTPAPDSLPELVFQHKRAATSWMQLRMIMQRFQSIYWRTPSYNLTRCWLALILAIIFGLVLINADYTTYQGLNSAVGIIFMTTLYQGYVTYVACLPFTLRERAVYYRERDAQTYNTLWYFLGITFVELPYVFGSSLLFTIVFFPLLGIWSFSTAVLYWLNISLSVLMQTFLGQLLVYLLSSGEVVAVVGVLINAIFLLFAGFNPPATAIPDRYRWLYDVTPQRYSLSILVSLVFGNCPEDPVYDEVTKGYTNVRSELACQPLRNAPPSVGDTTVKRYLDDTFNIKHSDMWTDFCYVLLFLAVFRVLALLALRYVNHQKR</sequence>
<feature type="transmembrane region" description="Helical" evidence="9">
    <location>
        <begin position="496"/>
        <end position="521"/>
    </location>
</feature>
<feature type="domain" description="ABC transporter" evidence="10">
    <location>
        <begin position="804"/>
        <end position="1046"/>
    </location>
</feature>
<name>A0AAV1U4U7_9STRA</name>
<accession>A0AAV1U4U7</accession>
<comment type="caution">
    <text evidence="11">The sequence shown here is derived from an EMBL/GenBank/DDBJ whole genome shotgun (WGS) entry which is preliminary data.</text>
</comment>
<dbReference type="GO" id="GO:0016020">
    <property type="term" value="C:membrane"/>
    <property type="evidence" value="ECO:0007669"/>
    <property type="project" value="UniProtKB-SubCell"/>
</dbReference>
<keyword evidence="2" id="KW-0813">Transport</keyword>
<evidence type="ECO:0000259" key="10">
    <source>
        <dbReference type="PROSITE" id="PS50893"/>
    </source>
</evidence>
<keyword evidence="3 9" id="KW-0812">Transmembrane</keyword>
<reference evidence="11" key="1">
    <citation type="submission" date="2024-01" db="EMBL/GenBank/DDBJ databases">
        <authorList>
            <person name="Webb A."/>
        </authorList>
    </citation>
    <scope>NUCLEOTIDE SEQUENCE</scope>
    <source>
        <strain evidence="11">Pm1</strain>
    </source>
</reference>
<evidence type="ECO:0000256" key="1">
    <source>
        <dbReference type="ARBA" id="ARBA00004141"/>
    </source>
</evidence>
<evidence type="ECO:0000256" key="5">
    <source>
        <dbReference type="ARBA" id="ARBA00022840"/>
    </source>
</evidence>
<comment type="subcellular location">
    <subcellularLocation>
        <location evidence="1">Membrane</location>
        <topology evidence="1">Multi-pass membrane protein</topology>
    </subcellularLocation>
</comment>
<feature type="region of interest" description="Disordered" evidence="8">
    <location>
        <begin position="739"/>
        <end position="781"/>
    </location>
</feature>
<feature type="transmembrane region" description="Helical" evidence="9">
    <location>
        <begin position="467"/>
        <end position="484"/>
    </location>
</feature>
<dbReference type="Proteomes" id="UP001162060">
    <property type="component" value="Unassembled WGS sequence"/>
</dbReference>
<dbReference type="Pfam" id="PF00005">
    <property type="entry name" value="ABC_tran"/>
    <property type="match status" value="2"/>
</dbReference>
<keyword evidence="7 9" id="KW-0472">Membrane</keyword>
<dbReference type="PANTHER" id="PTHR19241">
    <property type="entry name" value="ATP-BINDING CASSETTE TRANSPORTER"/>
    <property type="match status" value="1"/>
</dbReference>
<dbReference type="EMBL" id="CAKLBY020000153">
    <property type="protein sequence ID" value="CAK7929525.1"/>
    <property type="molecule type" value="Genomic_DNA"/>
</dbReference>
<evidence type="ECO:0000256" key="8">
    <source>
        <dbReference type="SAM" id="MobiDB-lite"/>
    </source>
</evidence>
<evidence type="ECO:0000256" key="4">
    <source>
        <dbReference type="ARBA" id="ARBA00022741"/>
    </source>
</evidence>
<feature type="transmembrane region" description="Helical" evidence="9">
    <location>
        <begin position="578"/>
        <end position="601"/>
    </location>
</feature>
<dbReference type="InterPro" id="IPR010929">
    <property type="entry name" value="PDR_CDR_ABC"/>
</dbReference>
<feature type="transmembrane region" description="Helical" evidence="9">
    <location>
        <begin position="1160"/>
        <end position="1177"/>
    </location>
</feature>
<dbReference type="FunFam" id="3.40.50.300:FF:000528">
    <property type="entry name" value="ABC transporter G family member 31"/>
    <property type="match status" value="1"/>
</dbReference>
<keyword evidence="6 9" id="KW-1133">Transmembrane helix</keyword>
<dbReference type="InterPro" id="IPR003439">
    <property type="entry name" value="ABC_transporter-like_ATP-bd"/>
</dbReference>
<dbReference type="GO" id="GO:0140359">
    <property type="term" value="F:ABC-type transporter activity"/>
    <property type="evidence" value="ECO:0007669"/>
    <property type="project" value="InterPro"/>
</dbReference>
<feature type="compositionally biased region" description="Acidic residues" evidence="8">
    <location>
        <begin position="749"/>
        <end position="761"/>
    </location>
</feature>
<feature type="transmembrane region" description="Helical" evidence="9">
    <location>
        <begin position="1268"/>
        <end position="1290"/>
    </location>
</feature>
<feature type="compositionally biased region" description="Polar residues" evidence="8">
    <location>
        <begin position="764"/>
        <end position="781"/>
    </location>
</feature>
<dbReference type="Pfam" id="PF01061">
    <property type="entry name" value="ABC2_membrane"/>
    <property type="match status" value="2"/>
</dbReference>
<feature type="transmembrane region" description="Helical" evidence="9">
    <location>
        <begin position="1189"/>
        <end position="1210"/>
    </location>
</feature>
<dbReference type="SMART" id="SM00382">
    <property type="entry name" value="AAA"/>
    <property type="match status" value="2"/>
</dbReference>
<gene>
    <name evidence="11" type="ORF">PM001_LOCUS14675</name>
</gene>
<evidence type="ECO:0000313" key="12">
    <source>
        <dbReference type="Proteomes" id="UP001162060"/>
    </source>
</evidence>
<dbReference type="PROSITE" id="PS50893">
    <property type="entry name" value="ABC_TRANSPORTER_2"/>
    <property type="match status" value="2"/>
</dbReference>
<dbReference type="GO" id="GO:0005524">
    <property type="term" value="F:ATP binding"/>
    <property type="evidence" value="ECO:0007669"/>
    <property type="project" value="UniProtKB-KW"/>
</dbReference>
<evidence type="ECO:0000256" key="6">
    <source>
        <dbReference type="ARBA" id="ARBA00022989"/>
    </source>
</evidence>
<feature type="transmembrane region" description="Helical" evidence="9">
    <location>
        <begin position="1297"/>
        <end position="1315"/>
    </location>
</feature>
<evidence type="ECO:0000256" key="9">
    <source>
        <dbReference type="SAM" id="Phobius"/>
    </source>
</evidence>
<evidence type="ECO:0000256" key="3">
    <source>
        <dbReference type="ARBA" id="ARBA00022692"/>
    </source>
</evidence>
<evidence type="ECO:0000256" key="7">
    <source>
        <dbReference type="ARBA" id="ARBA00023136"/>
    </source>
</evidence>
<keyword evidence="4" id="KW-0547">Nucleotide-binding</keyword>
<evidence type="ECO:0000256" key="2">
    <source>
        <dbReference type="ARBA" id="ARBA00022448"/>
    </source>
</evidence>
<feature type="transmembrane region" description="Helical" evidence="9">
    <location>
        <begin position="1408"/>
        <end position="1427"/>
    </location>
</feature>
<feature type="transmembrane region" description="Helical" evidence="9">
    <location>
        <begin position="541"/>
        <end position="566"/>
    </location>
</feature>
<dbReference type="Gene3D" id="3.40.50.300">
    <property type="entry name" value="P-loop containing nucleotide triphosphate hydrolases"/>
    <property type="match status" value="2"/>
</dbReference>
<evidence type="ECO:0000313" key="11">
    <source>
        <dbReference type="EMBL" id="CAK7929525.1"/>
    </source>
</evidence>
<feature type="transmembrane region" description="Helical" evidence="9">
    <location>
        <begin position="613"/>
        <end position="632"/>
    </location>
</feature>
<feature type="domain" description="ABC transporter" evidence="10">
    <location>
        <begin position="95"/>
        <end position="362"/>
    </location>
</feature>
<dbReference type="SUPFAM" id="SSF52540">
    <property type="entry name" value="P-loop containing nucleoside triphosphate hydrolases"/>
    <property type="match status" value="2"/>
</dbReference>
<dbReference type="GO" id="GO:0016887">
    <property type="term" value="F:ATP hydrolysis activity"/>
    <property type="evidence" value="ECO:0007669"/>
    <property type="project" value="InterPro"/>
</dbReference>
<organism evidence="11 12">
    <name type="scientific">Peronospora matthiolae</name>
    <dbReference type="NCBI Taxonomy" id="2874970"/>
    <lineage>
        <taxon>Eukaryota</taxon>
        <taxon>Sar</taxon>
        <taxon>Stramenopiles</taxon>
        <taxon>Oomycota</taxon>
        <taxon>Peronosporomycetes</taxon>
        <taxon>Peronosporales</taxon>
        <taxon>Peronosporaceae</taxon>
        <taxon>Peronospora</taxon>
    </lineage>
</organism>
<dbReference type="FunFam" id="3.40.50.300:FF:000289">
    <property type="entry name" value="ABC transporter G family member 31"/>
    <property type="match status" value="1"/>
</dbReference>
<dbReference type="InterPro" id="IPR003593">
    <property type="entry name" value="AAA+_ATPase"/>
</dbReference>
<proteinExistence type="predicted"/>
<dbReference type="Pfam" id="PF06422">
    <property type="entry name" value="PDR_CDR"/>
    <property type="match status" value="1"/>
</dbReference>
<protein>
    <recommendedName>
        <fullName evidence="10">ABC transporter domain-containing protein</fullName>
    </recommendedName>
</protein>
<dbReference type="InterPro" id="IPR027417">
    <property type="entry name" value="P-loop_NTPase"/>
</dbReference>
<dbReference type="InterPro" id="IPR013525">
    <property type="entry name" value="ABC2_TM"/>
</dbReference>
<feature type="transmembrane region" description="Helical" evidence="9">
    <location>
        <begin position="699"/>
        <end position="719"/>
    </location>
</feature>
<keyword evidence="5" id="KW-0067">ATP-binding</keyword>